<proteinExistence type="predicted"/>
<feature type="transmembrane region" description="Helical" evidence="1">
    <location>
        <begin position="52"/>
        <end position="71"/>
    </location>
</feature>
<dbReference type="PANTHER" id="PTHR34980:SF3">
    <property type="entry name" value="BLR8105 PROTEIN"/>
    <property type="match status" value="1"/>
</dbReference>
<keyword evidence="1" id="KW-0472">Membrane</keyword>
<accession>A0A841PNJ2</accession>
<comment type="caution">
    <text evidence="2">The sequence shown here is derived from an EMBL/GenBank/DDBJ whole genome shotgun (WGS) entry which is preliminary data.</text>
</comment>
<dbReference type="AlphaFoldDB" id="A0A841PNJ2"/>
<name>A0A841PNJ2_9HYPH</name>
<dbReference type="Pfam" id="PF05656">
    <property type="entry name" value="DUF805"/>
    <property type="match status" value="1"/>
</dbReference>
<dbReference type="PANTHER" id="PTHR34980">
    <property type="entry name" value="INNER MEMBRANE PROTEIN-RELATED-RELATED"/>
    <property type="match status" value="1"/>
</dbReference>
<keyword evidence="1" id="KW-1133">Transmembrane helix</keyword>
<evidence type="ECO:0000256" key="1">
    <source>
        <dbReference type="SAM" id="Phobius"/>
    </source>
</evidence>
<feature type="transmembrane region" description="Helical" evidence="1">
    <location>
        <begin position="20"/>
        <end position="40"/>
    </location>
</feature>
<dbReference type="InterPro" id="IPR008523">
    <property type="entry name" value="DUF805"/>
</dbReference>
<sequence>MDWKYLLTSFDGRINRGKFWAGIGVFIVIGIIAFILDAILGTRFTTASGAQVGVIGILFALASIYFAIALYAKRWHDRNKSGWWTLIGLVPIIGGIWLLVELGILEGTRGANQYGPDPLA</sequence>
<keyword evidence="1" id="KW-0812">Transmembrane</keyword>
<reference evidence="2 3" key="1">
    <citation type="submission" date="2020-08" db="EMBL/GenBank/DDBJ databases">
        <title>Genomic Encyclopedia of Type Strains, Phase IV (KMG-IV): sequencing the most valuable type-strain genomes for metagenomic binning, comparative biology and taxonomic classification.</title>
        <authorList>
            <person name="Goeker M."/>
        </authorList>
    </citation>
    <scope>NUCLEOTIDE SEQUENCE [LARGE SCALE GENOMIC DNA]</scope>
    <source>
        <strain evidence="2 3">DSM 100039</strain>
    </source>
</reference>
<evidence type="ECO:0000313" key="2">
    <source>
        <dbReference type="EMBL" id="MBB6410005.1"/>
    </source>
</evidence>
<organism evidence="2 3">
    <name type="scientific">Mesorhizobium sangaii</name>
    <dbReference type="NCBI Taxonomy" id="505389"/>
    <lineage>
        <taxon>Bacteria</taxon>
        <taxon>Pseudomonadati</taxon>
        <taxon>Pseudomonadota</taxon>
        <taxon>Alphaproteobacteria</taxon>
        <taxon>Hyphomicrobiales</taxon>
        <taxon>Phyllobacteriaceae</taxon>
        <taxon>Mesorhizobium</taxon>
    </lineage>
</organism>
<feature type="transmembrane region" description="Helical" evidence="1">
    <location>
        <begin position="83"/>
        <end position="105"/>
    </location>
</feature>
<keyword evidence="3" id="KW-1185">Reference proteome</keyword>
<gene>
    <name evidence="2" type="ORF">HNQ71_002670</name>
</gene>
<dbReference type="GO" id="GO:0005886">
    <property type="term" value="C:plasma membrane"/>
    <property type="evidence" value="ECO:0007669"/>
    <property type="project" value="TreeGrafter"/>
</dbReference>
<dbReference type="RefSeq" id="WP_184872963.1">
    <property type="nucleotide sequence ID" value="NZ_JACHEF010000002.1"/>
</dbReference>
<dbReference type="Proteomes" id="UP000556329">
    <property type="component" value="Unassembled WGS sequence"/>
</dbReference>
<evidence type="ECO:0000313" key="3">
    <source>
        <dbReference type="Proteomes" id="UP000556329"/>
    </source>
</evidence>
<protein>
    <submittedName>
        <fullName evidence="2">Uncharacterized membrane protein YhaH (DUF805 family)</fullName>
    </submittedName>
</protein>
<dbReference type="EMBL" id="JACHEF010000002">
    <property type="protein sequence ID" value="MBB6410005.1"/>
    <property type="molecule type" value="Genomic_DNA"/>
</dbReference>